<protein>
    <submittedName>
        <fullName evidence="2">Uncharacterized protein</fullName>
    </submittedName>
</protein>
<keyword evidence="3" id="KW-1185">Reference proteome</keyword>
<sequence length="159" mass="18410">MRKYIISASRNRLPVVLIVLAATSALCFKTAMTAEQWYWWTNKTLVQAYDSFSDLRLKKWEINLTDNGFIRLRKTFANGKQEYYSFHLHKFKDLDYLGTSNNGTLQIKALADDIIVQTYNDPHGDIDSMATSLSIHVKNVEPEQLDSLRQALLFFKDKP</sequence>
<dbReference type="Proteomes" id="UP001139450">
    <property type="component" value="Unassembled WGS sequence"/>
</dbReference>
<comment type="caution">
    <text evidence="2">The sequence shown here is derived from an EMBL/GenBank/DDBJ whole genome shotgun (WGS) entry which is preliminary data.</text>
</comment>
<feature type="chain" id="PRO_5040718161" evidence="1">
    <location>
        <begin position="22"/>
        <end position="159"/>
    </location>
</feature>
<gene>
    <name evidence="2" type="ORF">MUY27_03250</name>
</gene>
<reference evidence="2" key="1">
    <citation type="submission" date="2022-04" db="EMBL/GenBank/DDBJ databases">
        <title>Mucilaginibacter sp. RS28 isolated from freshwater.</title>
        <authorList>
            <person name="Ko S.-R."/>
        </authorList>
    </citation>
    <scope>NUCLEOTIDE SEQUENCE</scope>
    <source>
        <strain evidence="2">RS28</strain>
    </source>
</reference>
<proteinExistence type="predicted"/>
<feature type="signal peptide" evidence="1">
    <location>
        <begin position="1"/>
        <end position="21"/>
    </location>
</feature>
<keyword evidence="1" id="KW-0732">Signal</keyword>
<evidence type="ECO:0000256" key="1">
    <source>
        <dbReference type="SAM" id="SignalP"/>
    </source>
</evidence>
<name>A0A9X1X363_9SPHI</name>
<dbReference type="EMBL" id="JALJEJ010000001">
    <property type="protein sequence ID" value="MCJ8208708.1"/>
    <property type="molecule type" value="Genomic_DNA"/>
</dbReference>
<dbReference type="AlphaFoldDB" id="A0A9X1X363"/>
<evidence type="ECO:0000313" key="2">
    <source>
        <dbReference type="EMBL" id="MCJ8208708.1"/>
    </source>
</evidence>
<organism evidence="2 3">
    <name type="scientific">Mucilaginibacter straminoryzae</name>
    <dbReference type="NCBI Taxonomy" id="2932774"/>
    <lineage>
        <taxon>Bacteria</taxon>
        <taxon>Pseudomonadati</taxon>
        <taxon>Bacteroidota</taxon>
        <taxon>Sphingobacteriia</taxon>
        <taxon>Sphingobacteriales</taxon>
        <taxon>Sphingobacteriaceae</taxon>
        <taxon>Mucilaginibacter</taxon>
    </lineage>
</organism>
<evidence type="ECO:0000313" key="3">
    <source>
        <dbReference type="Proteomes" id="UP001139450"/>
    </source>
</evidence>
<accession>A0A9X1X363</accession>